<feature type="transmembrane region" description="Helical" evidence="1">
    <location>
        <begin position="124"/>
        <end position="142"/>
    </location>
</feature>
<organism evidence="4">
    <name type="scientific">Staphylococcus schleiferi</name>
    <dbReference type="NCBI Taxonomy" id="1295"/>
    <lineage>
        <taxon>Bacteria</taxon>
        <taxon>Bacillati</taxon>
        <taxon>Bacillota</taxon>
        <taxon>Bacilli</taxon>
        <taxon>Bacillales</taxon>
        <taxon>Staphylococcaceae</taxon>
        <taxon>Staphylococcus</taxon>
    </lineage>
</organism>
<sequence length="147" mass="16778">MAKFIPPLVCLMIGIIYLILSLHLPISRIGDPQSPKYFPVLISILLISSSIIYFFQMYSDKAVSFEAFKQLWTPLVIKRIGLTCLFILIYTLIFERVGFLISTILFLAAVMFLINGFKHWLKNLVVAIVFSGVAWYTFSHLLDVSLP</sequence>
<evidence type="ECO:0000313" key="4">
    <source>
        <dbReference type="EMBL" id="SUM86746.1"/>
    </source>
</evidence>
<feature type="transmembrane region" description="Helical" evidence="1">
    <location>
        <begin position="7"/>
        <end position="26"/>
    </location>
</feature>
<dbReference type="RefSeq" id="WP_126496064.1">
    <property type="nucleotide sequence ID" value="NZ_CALYEE010000009.1"/>
</dbReference>
<dbReference type="GeneID" id="93789118"/>
<name>A0A7Z7QMW3_STASC</name>
<feature type="transmembrane region" description="Helical" evidence="1">
    <location>
        <begin position="38"/>
        <end position="55"/>
    </location>
</feature>
<feature type="transmembrane region" description="Helical" evidence="1">
    <location>
        <begin position="99"/>
        <end position="117"/>
    </location>
</feature>
<evidence type="ECO:0000313" key="3">
    <source>
        <dbReference type="EMBL" id="CAD7358788.1"/>
    </source>
</evidence>
<dbReference type="EMBL" id="LR962863">
    <property type="protein sequence ID" value="CAD7358788.1"/>
    <property type="molecule type" value="Genomic_DNA"/>
</dbReference>
<reference evidence="3 5" key="2">
    <citation type="submission" date="2020-11" db="EMBL/GenBank/DDBJ databases">
        <authorList>
            <consortium name="Pathogen Informatics"/>
        </authorList>
    </citation>
    <scope>NUCLEOTIDE SEQUENCE [LARGE SCALE GENOMIC DNA]</scope>
    <source>
        <strain evidence="3 5">NCTC12218</strain>
    </source>
</reference>
<proteinExistence type="predicted"/>
<dbReference type="AlphaFoldDB" id="A0A7Z7QMW3"/>
<evidence type="ECO:0000259" key="2">
    <source>
        <dbReference type="Pfam" id="PF07331"/>
    </source>
</evidence>
<feature type="domain" description="DUF1468" evidence="2">
    <location>
        <begin position="9"/>
        <end position="147"/>
    </location>
</feature>
<accession>A0A7Z7QMW3</accession>
<gene>
    <name evidence="4" type="ORF">NCTC12218_00372</name>
</gene>
<evidence type="ECO:0000256" key="1">
    <source>
        <dbReference type="SAM" id="Phobius"/>
    </source>
</evidence>
<evidence type="ECO:0000313" key="5">
    <source>
        <dbReference type="Proteomes" id="UP000264146"/>
    </source>
</evidence>
<keyword evidence="1" id="KW-1133">Transmembrane helix</keyword>
<dbReference type="EMBL" id="UHEF01000001">
    <property type="protein sequence ID" value="SUM86746.1"/>
    <property type="molecule type" value="Genomic_DNA"/>
</dbReference>
<protein>
    <submittedName>
        <fullName evidence="4">Tripartite tricarboxylate transporter TctB family</fullName>
    </submittedName>
</protein>
<keyword evidence="1" id="KW-0472">Membrane</keyword>
<keyword evidence="1" id="KW-0812">Transmembrane</keyword>
<reference evidence="4" key="1">
    <citation type="submission" date="2018-06" db="EMBL/GenBank/DDBJ databases">
        <authorList>
            <consortium name="Pathogen Informatics"/>
            <person name="Doyle S."/>
        </authorList>
    </citation>
    <scope>NUCLEOTIDE SEQUENCE [LARGE SCALE GENOMIC DNA]</scope>
    <source>
        <strain evidence="4">NCTC12218</strain>
    </source>
</reference>
<dbReference type="Proteomes" id="UP000264146">
    <property type="component" value="Chromosome"/>
</dbReference>
<dbReference type="Pfam" id="PF07331">
    <property type="entry name" value="TctB"/>
    <property type="match status" value="1"/>
</dbReference>
<feature type="transmembrane region" description="Helical" evidence="1">
    <location>
        <begin position="76"/>
        <end position="93"/>
    </location>
</feature>
<dbReference type="InterPro" id="IPR009936">
    <property type="entry name" value="DUF1468"/>
</dbReference>